<protein>
    <submittedName>
        <fullName evidence="2">Uncharacterized protein</fullName>
    </submittedName>
</protein>
<sequence>MERKGRKGREAKRRIHPIRRERDKAATRQRFWRPGWGLIDADTQRGRPAGGGAGSPSLRPRSTRSQPYQGPAWRGDDAMSWRPRSFSSWVCSGVFRAGSRSFFSSCVRLCKASRPRSGEEDKDTEAAIRAVQPVVVVGLGVASAARQPMEDDERGEMRLRGVVGPWRPAGGHGCWRRDPVPLLACA</sequence>
<gene>
    <name evidence="2" type="ORF">SEVIR_8G079650v2</name>
</gene>
<dbReference type="AlphaFoldDB" id="A0A4U6TGR7"/>
<dbReference type="EMBL" id="CM016559">
    <property type="protein sequence ID" value="TKV99982.1"/>
    <property type="molecule type" value="Genomic_DNA"/>
</dbReference>
<feature type="compositionally biased region" description="Basic residues" evidence="1">
    <location>
        <begin position="1"/>
        <end position="17"/>
    </location>
</feature>
<name>A0A4U6TGR7_SETVI</name>
<organism evidence="2 3">
    <name type="scientific">Setaria viridis</name>
    <name type="common">Green bristlegrass</name>
    <name type="synonym">Setaria italica subsp. viridis</name>
    <dbReference type="NCBI Taxonomy" id="4556"/>
    <lineage>
        <taxon>Eukaryota</taxon>
        <taxon>Viridiplantae</taxon>
        <taxon>Streptophyta</taxon>
        <taxon>Embryophyta</taxon>
        <taxon>Tracheophyta</taxon>
        <taxon>Spermatophyta</taxon>
        <taxon>Magnoliopsida</taxon>
        <taxon>Liliopsida</taxon>
        <taxon>Poales</taxon>
        <taxon>Poaceae</taxon>
        <taxon>PACMAD clade</taxon>
        <taxon>Panicoideae</taxon>
        <taxon>Panicodae</taxon>
        <taxon>Paniceae</taxon>
        <taxon>Cenchrinae</taxon>
        <taxon>Setaria</taxon>
    </lineage>
</organism>
<reference evidence="2" key="1">
    <citation type="submission" date="2019-03" db="EMBL/GenBank/DDBJ databases">
        <title>WGS assembly of Setaria viridis.</title>
        <authorList>
            <person name="Huang P."/>
            <person name="Jenkins J."/>
            <person name="Grimwood J."/>
            <person name="Barry K."/>
            <person name="Healey A."/>
            <person name="Mamidi S."/>
            <person name="Sreedasyam A."/>
            <person name="Shu S."/>
            <person name="Feldman M."/>
            <person name="Wu J."/>
            <person name="Yu Y."/>
            <person name="Chen C."/>
            <person name="Johnson J."/>
            <person name="Rokhsar D."/>
            <person name="Baxter I."/>
            <person name="Schmutz J."/>
            <person name="Brutnell T."/>
            <person name="Kellogg E."/>
        </authorList>
    </citation>
    <scope>NUCLEOTIDE SEQUENCE [LARGE SCALE GENOMIC DNA]</scope>
</reference>
<dbReference type="Proteomes" id="UP000298652">
    <property type="component" value="Chromosome 8"/>
</dbReference>
<accession>A0A4U6TGR7</accession>
<evidence type="ECO:0000256" key="1">
    <source>
        <dbReference type="SAM" id="MobiDB-lite"/>
    </source>
</evidence>
<evidence type="ECO:0000313" key="2">
    <source>
        <dbReference type="EMBL" id="TKV99982.1"/>
    </source>
</evidence>
<feature type="region of interest" description="Disordered" evidence="1">
    <location>
        <begin position="1"/>
        <end position="77"/>
    </location>
</feature>
<keyword evidence="3" id="KW-1185">Reference proteome</keyword>
<evidence type="ECO:0000313" key="3">
    <source>
        <dbReference type="Proteomes" id="UP000298652"/>
    </source>
</evidence>
<dbReference type="Gramene" id="TKV99982">
    <property type="protein sequence ID" value="TKV99982"/>
    <property type="gene ID" value="SEVIR_8G079650v2"/>
</dbReference>
<proteinExistence type="predicted"/>